<accession>A0ABU8DKF7</accession>
<feature type="transmembrane region" description="Helical" evidence="2">
    <location>
        <begin position="148"/>
        <end position="167"/>
    </location>
</feature>
<comment type="caution">
    <text evidence="3">The sequence shown here is derived from an EMBL/GenBank/DDBJ whole genome shotgun (WGS) entry which is preliminary data.</text>
</comment>
<feature type="transmembrane region" description="Helical" evidence="2">
    <location>
        <begin position="46"/>
        <end position="63"/>
    </location>
</feature>
<keyword evidence="2" id="KW-0812">Transmembrane</keyword>
<gene>
    <name evidence="3" type="ORF">V8N49_20380</name>
</gene>
<evidence type="ECO:0000313" key="4">
    <source>
        <dbReference type="Proteomes" id="UP001306592"/>
    </source>
</evidence>
<reference evidence="3 4" key="1">
    <citation type="submission" date="2024-02" db="EMBL/GenBank/DDBJ databases">
        <title>First report Erwinia aphidicola in onion in Chile.</title>
        <authorList>
            <person name="Valenzuela M."/>
            <person name="Pena M."/>
            <person name="Dutta B."/>
        </authorList>
    </citation>
    <scope>NUCLEOTIDE SEQUENCE [LARGE SCALE GENOMIC DNA]</scope>
    <source>
        <strain evidence="3 4">QCJ3A</strain>
    </source>
</reference>
<organism evidence="3 4">
    <name type="scientific">Erwinia aphidicola</name>
    <dbReference type="NCBI Taxonomy" id="68334"/>
    <lineage>
        <taxon>Bacteria</taxon>
        <taxon>Pseudomonadati</taxon>
        <taxon>Pseudomonadota</taxon>
        <taxon>Gammaproteobacteria</taxon>
        <taxon>Enterobacterales</taxon>
        <taxon>Erwiniaceae</taxon>
        <taxon>Erwinia</taxon>
    </lineage>
</organism>
<keyword evidence="2" id="KW-0472">Membrane</keyword>
<proteinExistence type="predicted"/>
<name>A0ABU8DKF7_ERWAP</name>
<feature type="transmembrane region" description="Helical" evidence="2">
    <location>
        <begin position="116"/>
        <end position="136"/>
    </location>
</feature>
<dbReference type="Proteomes" id="UP001306592">
    <property type="component" value="Unassembled WGS sequence"/>
</dbReference>
<feature type="transmembrane region" description="Helical" evidence="2">
    <location>
        <begin position="187"/>
        <end position="212"/>
    </location>
</feature>
<evidence type="ECO:0000313" key="3">
    <source>
        <dbReference type="EMBL" id="MEI2684001.1"/>
    </source>
</evidence>
<dbReference type="RefSeq" id="WP_336203672.1">
    <property type="nucleotide sequence ID" value="NZ_JBANEI010000019.1"/>
</dbReference>
<evidence type="ECO:0000256" key="1">
    <source>
        <dbReference type="SAM" id="MobiDB-lite"/>
    </source>
</evidence>
<feature type="transmembrane region" description="Helical" evidence="2">
    <location>
        <begin position="224"/>
        <end position="243"/>
    </location>
</feature>
<feature type="transmembrane region" description="Helical" evidence="2">
    <location>
        <begin position="91"/>
        <end position="110"/>
    </location>
</feature>
<keyword evidence="2" id="KW-1133">Transmembrane helix</keyword>
<keyword evidence="4" id="KW-1185">Reference proteome</keyword>
<protein>
    <submittedName>
        <fullName evidence="3">Uncharacterized protein</fullName>
    </submittedName>
</protein>
<evidence type="ECO:0000256" key="2">
    <source>
        <dbReference type="SAM" id="Phobius"/>
    </source>
</evidence>
<dbReference type="EMBL" id="JBANEI010000019">
    <property type="protein sequence ID" value="MEI2684001.1"/>
    <property type="molecule type" value="Genomic_DNA"/>
</dbReference>
<sequence length="331" mass="37894">MGFRQRAAMIFRGIAGAIRKEPSLTALCLFGLLNIWLVGVQLPGKGIILLLSLAVLLLFLFWRDDWRWLDRFRRGWLCFSLHSLEENAHTLATWALLAFFLSIFTVNGGWIWPGRYLLLGFVALGMLSALLLLIALMRNENQTLKKAGYILGAAVPVIYAITSSYAASDFYMMSGIKLDDSPVLNLWVKVLYFSVWFSLLIYPAASITFLVVMKGSRPRMMLTLTTFFFIIVLSMQGLVQWFGKIMVETMDYAINREWQSSYYCAGEARRSDHERYFAIDDENWALYYSGRDGSWGFERLHCTAGSDGQPDALRRPMEGPHPVPQWFKDVR</sequence>
<feature type="transmembrane region" description="Helical" evidence="2">
    <location>
        <begin position="21"/>
        <end position="40"/>
    </location>
</feature>
<feature type="region of interest" description="Disordered" evidence="1">
    <location>
        <begin position="308"/>
        <end position="331"/>
    </location>
</feature>